<dbReference type="Pfam" id="PF07732">
    <property type="entry name" value="Cu-oxidase_3"/>
    <property type="match status" value="1"/>
</dbReference>
<dbReference type="InterPro" id="IPR001117">
    <property type="entry name" value="Cu-oxidase_2nd"/>
</dbReference>
<keyword evidence="6" id="KW-0325">Glycoprotein</keyword>
<dbReference type="AlphaFoldDB" id="A0A0C9Z8L9"/>
<evidence type="ECO:0000259" key="9">
    <source>
        <dbReference type="Pfam" id="PF07732"/>
    </source>
</evidence>
<dbReference type="OrthoDB" id="2121828at2759"/>
<dbReference type="FunFam" id="2.60.40.420:FF:000045">
    <property type="entry name" value="Laccase 2"/>
    <property type="match status" value="1"/>
</dbReference>
<dbReference type="Gene3D" id="2.60.40.420">
    <property type="entry name" value="Cupredoxins - blue copper proteins"/>
    <property type="match status" value="3"/>
</dbReference>
<dbReference type="HOGENOM" id="CLU_006504_2_1_1"/>
<dbReference type="SUPFAM" id="SSF49503">
    <property type="entry name" value="Cupredoxins"/>
    <property type="match status" value="3"/>
</dbReference>
<dbReference type="CDD" id="cd13903">
    <property type="entry name" value="CuRO_3_Tv-LCC_like"/>
    <property type="match status" value="1"/>
</dbReference>
<keyword evidence="2" id="KW-0479">Metal-binding</keyword>
<accession>A0A0C9Z8L9</accession>
<keyword evidence="3" id="KW-0560">Oxidoreductase</keyword>
<dbReference type="InterPro" id="IPR011706">
    <property type="entry name" value="Cu-oxidase_C"/>
</dbReference>
<dbReference type="PANTHER" id="PTHR11709">
    <property type="entry name" value="MULTI-COPPER OXIDASE"/>
    <property type="match status" value="1"/>
</dbReference>
<dbReference type="InterPro" id="IPR008972">
    <property type="entry name" value="Cupredoxin"/>
</dbReference>
<dbReference type="EMBL" id="KN835858">
    <property type="protein sequence ID" value="KIK33845.1"/>
    <property type="molecule type" value="Genomic_DNA"/>
</dbReference>
<keyword evidence="11" id="KW-1185">Reference proteome</keyword>
<dbReference type="GO" id="GO:0016491">
    <property type="term" value="F:oxidoreductase activity"/>
    <property type="evidence" value="ECO:0007669"/>
    <property type="project" value="UniProtKB-KW"/>
</dbReference>
<evidence type="ECO:0000256" key="1">
    <source>
        <dbReference type="ARBA" id="ARBA00010609"/>
    </source>
</evidence>
<gene>
    <name evidence="10" type="ORF">CY34DRAFT_813339</name>
</gene>
<dbReference type="InterPro" id="IPR045087">
    <property type="entry name" value="Cu-oxidase_fam"/>
</dbReference>
<evidence type="ECO:0000256" key="5">
    <source>
        <dbReference type="ARBA" id="ARBA00023157"/>
    </source>
</evidence>
<dbReference type="InterPro" id="IPR002355">
    <property type="entry name" value="Cu_oxidase_Cu_BS"/>
</dbReference>
<name>A0A0C9Z8L9_9AGAM</name>
<evidence type="ECO:0000313" key="11">
    <source>
        <dbReference type="Proteomes" id="UP000054485"/>
    </source>
</evidence>
<evidence type="ECO:0000313" key="10">
    <source>
        <dbReference type="EMBL" id="KIK33845.1"/>
    </source>
</evidence>
<dbReference type="GO" id="GO:0005507">
    <property type="term" value="F:copper ion binding"/>
    <property type="evidence" value="ECO:0007669"/>
    <property type="project" value="InterPro"/>
</dbReference>
<feature type="domain" description="Plastocyanin-like" evidence="8">
    <location>
        <begin position="374"/>
        <end position="499"/>
    </location>
</feature>
<dbReference type="Proteomes" id="UP000054485">
    <property type="component" value="Unassembled WGS sequence"/>
</dbReference>
<proteinExistence type="inferred from homology"/>
<comment type="similarity">
    <text evidence="1">Belongs to the multicopper oxidase family.</text>
</comment>
<evidence type="ECO:0000256" key="2">
    <source>
        <dbReference type="ARBA" id="ARBA00022723"/>
    </source>
</evidence>
<dbReference type="Pfam" id="PF07731">
    <property type="entry name" value="Cu-oxidase_2"/>
    <property type="match status" value="1"/>
</dbReference>
<feature type="domain" description="Plastocyanin-like" evidence="9">
    <location>
        <begin position="47"/>
        <end position="166"/>
    </location>
</feature>
<reference evidence="11" key="2">
    <citation type="submission" date="2015-01" db="EMBL/GenBank/DDBJ databases">
        <title>Evolutionary Origins and Diversification of the Mycorrhizal Mutualists.</title>
        <authorList>
            <consortium name="DOE Joint Genome Institute"/>
            <consortium name="Mycorrhizal Genomics Consortium"/>
            <person name="Kohler A."/>
            <person name="Kuo A."/>
            <person name="Nagy L.G."/>
            <person name="Floudas D."/>
            <person name="Copeland A."/>
            <person name="Barry K.W."/>
            <person name="Cichocki N."/>
            <person name="Veneault-Fourrey C."/>
            <person name="LaButti K."/>
            <person name="Lindquist E.A."/>
            <person name="Lipzen A."/>
            <person name="Lundell T."/>
            <person name="Morin E."/>
            <person name="Murat C."/>
            <person name="Riley R."/>
            <person name="Ohm R."/>
            <person name="Sun H."/>
            <person name="Tunlid A."/>
            <person name="Henrissat B."/>
            <person name="Grigoriev I.V."/>
            <person name="Hibbett D.S."/>
            <person name="Martin F."/>
        </authorList>
    </citation>
    <scope>NUCLEOTIDE SEQUENCE [LARGE SCALE GENOMIC DNA]</scope>
    <source>
        <strain evidence="11">UH-Slu-Lm8-n1</strain>
    </source>
</reference>
<feature type="domain" description="Plastocyanin-like" evidence="7">
    <location>
        <begin position="178"/>
        <end position="312"/>
    </location>
</feature>
<evidence type="ECO:0000256" key="3">
    <source>
        <dbReference type="ARBA" id="ARBA00023002"/>
    </source>
</evidence>
<dbReference type="InterPro" id="IPR033138">
    <property type="entry name" value="Cu_oxidase_CS"/>
</dbReference>
<dbReference type="PANTHER" id="PTHR11709:SF511">
    <property type="entry name" value="LACCASE"/>
    <property type="match status" value="1"/>
</dbReference>
<evidence type="ECO:0000256" key="4">
    <source>
        <dbReference type="ARBA" id="ARBA00023008"/>
    </source>
</evidence>
<dbReference type="PROSITE" id="PS00080">
    <property type="entry name" value="MULTICOPPER_OXIDASE2"/>
    <property type="match status" value="1"/>
</dbReference>
<reference evidence="10 11" key="1">
    <citation type="submission" date="2014-04" db="EMBL/GenBank/DDBJ databases">
        <authorList>
            <consortium name="DOE Joint Genome Institute"/>
            <person name="Kuo A."/>
            <person name="Ruytinx J."/>
            <person name="Rineau F."/>
            <person name="Colpaert J."/>
            <person name="Kohler A."/>
            <person name="Nagy L.G."/>
            <person name="Floudas D."/>
            <person name="Copeland A."/>
            <person name="Barry K.W."/>
            <person name="Cichocki N."/>
            <person name="Veneault-Fourrey C."/>
            <person name="LaButti K."/>
            <person name="Lindquist E.A."/>
            <person name="Lipzen A."/>
            <person name="Lundell T."/>
            <person name="Morin E."/>
            <person name="Murat C."/>
            <person name="Sun H."/>
            <person name="Tunlid A."/>
            <person name="Henrissat B."/>
            <person name="Grigoriev I.V."/>
            <person name="Hibbett D.S."/>
            <person name="Martin F."/>
            <person name="Nordberg H.P."/>
            <person name="Cantor M.N."/>
            <person name="Hua S.X."/>
        </authorList>
    </citation>
    <scope>NUCLEOTIDE SEQUENCE [LARGE SCALE GENOMIC DNA]</scope>
    <source>
        <strain evidence="10 11">UH-Slu-Lm8-n1</strain>
    </source>
</reference>
<evidence type="ECO:0000259" key="8">
    <source>
        <dbReference type="Pfam" id="PF07731"/>
    </source>
</evidence>
<keyword evidence="5" id="KW-1015">Disulfide bond</keyword>
<dbReference type="PROSITE" id="PS00079">
    <property type="entry name" value="MULTICOPPER_OXIDASE1"/>
    <property type="match status" value="1"/>
</dbReference>
<evidence type="ECO:0000256" key="6">
    <source>
        <dbReference type="ARBA" id="ARBA00023180"/>
    </source>
</evidence>
<dbReference type="InterPro" id="IPR011707">
    <property type="entry name" value="Cu-oxidase-like_N"/>
</dbReference>
<organism evidence="10 11">
    <name type="scientific">Suillus luteus UH-Slu-Lm8-n1</name>
    <dbReference type="NCBI Taxonomy" id="930992"/>
    <lineage>
        <taxon>Eukaryota</taxon>
        <taxon>Fungi</taxon>
        <taxon>Dikarya</taxon>
        <taxon>Basidiomycota</taxon>
        <taxon>Agaricomycotina</taxon>
        <taxon>Agaricomycetes</taxon>
        <taxon>Agaricomycetidae</taxon>
        <taxon>Boletales</taxon>
        <taxon>Suillineae</taxon>
        <taxon>Suillaceae</taxon>
        <taxon>Suillus</taxon>
    </lineage>
</organism>
<dbReference type="STRING" id="930992.A0A0C9Z8L9"/>
<dbReference type="Pfam" id="PF00394">
    <property type="entry name" value="Cu-oxidase"/>
    <property type="match status" value="1"/>
</dbReference>
<protein>
    <submittedName>
        <fullName evidence="10">Multicopper oxidase</fullName>
    </submittedName>
</protein>
<evidence type="ECO:0000259" key="7">
    <source>
        <dbReference type="Pfam" id="PF00394"/>
    </source>
</evidence>
<sequence>MHYLSLRMCCISFILRVMIQPYIFLCVLTSLHSYAITVGPVADLVIANAQVSPDGFIKSAVLAGGTLPGPIITGQKGDTFKINVTDHLNDETMLTSTSIHWHGLFQRHSSQMDGAAFVTQCPISPGHSFLYEFNPGNQVGTHWYHSHYGVQYCDGLRGALIIYDPQDPYHFSYDIDDESTVITLMDWYHVPSPQVQRQVVPDSLLINGVGGYSGGPDTPYAVINVQPYKRYRFRLLNMACKPNYIFSIDQHKLIVIEADGQYVEPLVVDSIQIYAAQRYSFILETTRPVDNYWVHVVPNLGTSSMAILRYAGSSDADPKIRTTSNTVALQETDLHSLYPPLPILLQEDGADVKLDIVIGKNETDFNFLVNGVQYTSPSIPVLLQLLNGGISASEMAPNGSIYSLPRNKVVEISWNPDNSPGRPHPFHLHGHKFAVIRSAGSSTYNYVNPVLRDTVSTGLLGDRVTIRFITDNPGPWLLHCHIDWHLYTGMALVFAEASQDVAASQSLSNSSKQLCPIYDSLPQQNFSLPPPN</sequence>
<dbReference type="InParanoid" id="A0A0C9Z8L9"/>
<keyword evidence="4" id="KW-0186">Copper</keyword>